<dbReference type="Gene3D" id="3.30.530.20">
    <property type="match status" value="1"/>
</dbReference>
<accession>A0A927RCY4</accession>
<gene>
    <name evidence="3" type="ORF">HEB94_008625</name>
</gene>
<evidence type="ECO:0000313" key="4">
    <source>
        <dbReference type="Proteomes" id="UP000638648"/>
    </source>
</evidence>
<protein>
    <submittedName>
        <fullName evidence="3">Uncharacterized protein YndB with AHSA1/START domain</fullName>
    </submittedName>
</protein>
<evidence type="ECO:0000313" key="3">
    <source>
        <dbReference type="EMBL" id="MBE1611777.1"/>
    </source>
</evidence>
<comment type="caution">
    <text evidence="3">The sequence shown here is derived from an EMBL/GenBank/DDBJ whole genome shotgun (WGS) entry which is preliminary data.</text>
</comment>
<dbReference type="SUPFAM" id="SSF55961">
    <property type="entry name" value="Bet v1-like"/>
    <property type="match status" value="1"/>
</dbReference>
<reference evidence="3" key="1">
    <citation type="submission" date="2020-10" db="EMBL/GenBank/DDBJ databases">
        <title>Sequencing the genomes of 1000 actinobacteria strains.</title>
        <authorList>
            <person name="Klenk H.-P."/>
        </authorList>
    </citation>
    <scope>NUCLEOTIDE SEQUENCE</scope>
    <source>
        <strain evidence="3">DSM 45354</strain>
    </source>
</reference>
<dbReference type="Pfam" id="PF08327">
    <property type="entry name" value="AHSA1"/>
    <property type="match status" value="1"/>
</dbReference>
<organism evidence="3 4">
    <name type="scientific">Actinopolymorpha pittospori</name>
    <dbReference type="NCBI Taxonomy" id="648752"/>
    <lineage>
        <taxon>Bacteria</taxon>
        <taxon>Bacillati</taxon>
        <taxon>Actinomycetota</taxon>
        <taxon>Actinomycetes</taxon>
        <taxon>Propionibacteriales</taxon>
        <taxon>Actinopolymorphaceae</taxon>
        <taxon>Actinopolymorpha</taxon>
    </lineage>
</organism>
<dbReference type="Proteomes" id="UP000638648">
    <property type="component" value="Unassembled WGS sequence"/>
</dbReference>
<dbReference type="RefSeq" id="WP_192754936.1">
    <property type="nucleotide sequence ID" value="NZ_BAABJL010000176.1"/>
</dbReference>
<proteinExistence type="inferred from homology"/>
<evidence type="ECO:0000256" key="1">
    <source>
        <dbReference type="ARBA" id="ARBA00006817"/>
    </source>
</evidence>
<comment type="similarity">
    <text evidence="1">Belongs to the AHA1 family.</text>
</comment>
<keyword evidence="4" id="KW-1185">Reference proteome</keyword>
<evidence type="ECO:0000259" key="2">
    <source>
        <dbReference type="Pfam" id="PF08327"/>
    </source>
</evidence>
<feature type="domain" description="Activator of Hsp90 ATPase homologue 1/2-like C-terminal" evidence="2">
    <location>
        <begin position="22"/>
        <end position="160"/>
    </location>
</feature>
<dbReference type="AlphaFoldDB" id="A0A927RCY4"/>
<name>A0A927RCY4_9ACTN</name>
<dbReference type="CDD" id="cd08891">
    <property type="entry name" value="SRPBCC_CalC"/>
    <property type="match status" value="1"/>
</dbReference>
<sequence length="167" mass="18156">MTQEPTTRGAEDALVRTEIVVNAPIETAFDVFTEGIDTWWPRAHHLGGGTLDKEVVEPRVGGRCYGRDVDGTECQWGTVLAWDRPHHLAFAWQINLAWTFDPDLDQASRVDVHFGSDGAGRTKVTLVHSELERHGTGWDSMRGSVGSEGGWPGMLQAFAKATGGAAA</sequence>
<dbReference type="InterPro" id="IPR013538">
    <property type="entry name" value="ASHA1/2-like_C"/>
</dbReference>
<dbReference type="InterPro" id="IPR023393">
    <property type="entry name" value="START-like_dom_sf"/>
</dbReference>
<dbReference type="EMBL" id="JADBEM010000001">
    <property type="protein sequence ID" value="MBE1611777.1"/>
    <property type="molecule type" value="Genomic_DNA"/>
</dbReference>